<dbReference type="AlphaFoldDB" id="A0A8J4YPI0"/>
<keyword evidence="2" id="KW-1185">Reference proteome</keyword>
<dbReference type="OrthoDB" id="6242193at2759"/>
<name>A0A8J4YPI0_CHIOP</name>
<evidence type="ECO:0000313" key="1">
    <source>
        <dbReference type="EMBL" id="KAG0727841.1"/>
    </source>
</evidence>
<protein>
    <submittedName>
        <fullName evidence="1">Uncharacterized protein</fullName>
    </submittedName>
</protein>
<gene>
    <name evidence="1" type="ORF">GWK47_003924</name>
</gene>
<dbReference type="Proteomes" id="UP000770661">
    <property type="component" value="Unassembled WGS sequence"/>
</dbReference>
<comment type="caution">
    <text evidence="1">The sequence shown here is derived from an EMBL/GenBank/DDBJ whole genome shotgun (WGS) entry which is preliminary data.</text>
</comment>
<proteinExistence type="predicted"/>
<accession>A0A8J4YPI0</accession>
<sequence>MHQARWMAKILYSLKIWMLRDQLHDLTKWEEKCARDVALSAATVYMKPWFTTSLAAAAPRTDLDLLQKLRTYPDPQIAKVSSAKLQKHLWYLSEELVGFAFFDEEVPPETKRAMVQAMREEENSNDDGIHIHTTWYIQTCYQKCIGKRPKSRRGFVSTETLDKIKESRAARLAGNQDQHRALSRQTRTRLGRDKERYVRSLAEDVEGHLNANDLRPTYRALKKLRFESPSRARAIRAADGRVVSEMDGQMALWAEYFGQLFTVDPPIGQLYTTGLQTS</sequence>
<evidence type="ECO:0000313" key="2">
    <source>
        <dbReference type="Proteomes" id="UP000770661"/>
    </source>
</evidence>
<dbReference type="EMBL" id="JACEEZ010002937">
    <property type="protein sequence ID" value="KAG0727841.1"/>
    <property type="molecule type" value="Genomic_DNA"/>
</dbReference>
<organism evidence="1 2">
    <name type="scientific">Chionoecetes opilio</name>
    <name type="common">Atlantic snow crab</name>
    <name type="synonym">Cancer opilio</name>
    <dbReference type="NCBI Taxonomy" id="41210"/>
    <lineage>
        <taxon>Eukaryota</taxon>
        <taxon>Metazoa</taxon>
        <taxon>Ecdysozoa</taxon>
        <taxon>Arthropoda</taxon>
        <taxon>Crustacea</taxon>
        <taxon>Multicrustacea</taxon>
        <taxon>Malacostraca</taxon>
        <taxon>Eumalacostraca</taxon>
        <taxon>Eucarida</taxon>
        <taxon>Decapoda</taxon>
        <taxon>Pleocyemata</taxon>
        <taxon>Brachyura</taxon>
        <taxon>Eubrachyura</taxon>
        <taxon>Majoidea</taxon>
        <taxon>Majidae</taxon>
        <taxon>Chionoecetes</taxon>
    </lineage>
</organism>
<reference evidence="1" key="1">
    <citation type="submission" date="2020-07" db="EMBL/GenBank/DDBJ databases">
        <title>The High-quality genome of the commercially important snow crab, Chionoecetes opilio.</title>
        <authorList>
            <person name="Jeong J.-H."/>
            <person name="Ryu S."/>
        </authorList>
    </citation>
    <scope>NUCLEOTIDE SEQUENCE</scope>
    <source>
        <strain evidence="1">MADBK_172401_WGS</strain>
        <tissue evidence="1">Digestive gland</tissue>
    </source>
</reference>